<evidence type="ECO:0000259" key="4">
    <source>
        <dbReference type="Pfam" id="PF05378"/>
    </source>
</evidence>
<evidence type="ECO:0000256" key="1">
    <source>
        <dbReference type="ARBA" id="ARBA00010403"/>
    </source>
</evidence>
<dbReference type="PANTHER" id="PTHR11365">
    <property type="entry name" value="5-OXOPROLINASE RELATED"/>
    <property type="match status" value="1"/>
</dbReference>
<dbReference type="EMBL" id="AWTV01000010">
    <property type="protein sequence ID" value="KIH87502.1"/>
    <property type="molecule type" value="Genomic_DNA"/>
</dbReference>
<dbReference type="InterPro" id="IPR002821">
    <property type="entry name" value="Hydantoinase_A"/>
</dbReference>
<dbReference type="Proteomes" id="UP000031575">
    <property type="component" value="Unassembled WGS sequence"/>
</dbReference>
<dbReference type="RefSeq" id="XP_040615512.1">
    <property type="nucleotide sequence ID" value="XM_040762839.1"/>
</dbReference>
<protein>
    <submittedName>
        <fullName evidence="6">5-oxoprolinase (ATP-hydrolysing)</fullName>
    </submittedName>
</protein>
<dbReference type="InterPro" id="IPR045079">
    <property type="entry name" value="Oxoprolinase-like"/>
</dbReference>
<reference evidence="6 7" key="1">
    <citation type="journal article" date="2014" name="BMC Genomics">
        <title>Comparative genomics of the major fungal agents of human and animal Sporotrichosis: Sporothrix schenckii and Sporothrix brasiliensis.</title>
        <authorList>
            <person name="Teixeira M.M."/>
            <person name="de Almeida L.G."/>
            <person name="Kubitschek-Barreira P."/>
            <person name="Alves F.L."/>
            <person name="Kioshima E.S."/>
            <person name="Abadio A.K."/>
            <person name="Fernandes L."/>
            <person name="Derengowski L.S."/>
            <person name="Ferreira K.S."/>
            <person name="Souza R.C."/>
            <person name="Ruiz J.C."/>
            <person name="de Andrade N.C."/>
            <person name="Paes H.C."/>
            <person name="Nicola A.M."/>
            <person name="Albuquerque P."/>
            <person name="Gerber A.L."/>
            <person name="Martins V.P."/>
            <person name="Peconick L.D."/>
            <person name="Neto A.V."/>
            <person name="Chaucanez C.B."/>
            <person name="Silva P.A."/>
            <person name="Cunha O.L."/>
            <person name="de Oliveira F.F."/>
            <person name="dos Santos T.C."/>
            <person name="Barros A.L."/>
            <person name="Soares M.A."/>
            <person name="de Oliveira L.M."/>
            <person name="Marini M.M."/>
            <person name="Villalobos-Duno H."/>
            <person name="Cunha M.M."/>
            <person name="de Hoog S."/>
            <person name="da Silveira J.F."/>
            <person name="Henrissat B."/>
            <person name="Nino-Vega G.A."/>
            <person name="Cisalpino P.S."/>
            <person name="Mora-Montes H.M."/>
            <person name="Almeida S.R."/>
            <person name="Stajich J.E."/>
            <person name="Lopes-Bezerra L.M."/>
            <person name="Vasconcelos A.T."/>
            <person name="Felipe M.S."/>
        </authorList>
    </citation>
    <scope>NUCLEOTIDE SEQUENCE [LARGE SCALE GENOMIC DNA]</scope>
    <source>
        <strain evidence="6 7">5110</strain>
    </source>
</reference>
<dbReference type="VEuPathDB" id="FungiDB:SPBR_04562"/>
<feature type="domain" description="Hydantoinase/oxoprolinase N-terminal" evidence="4">
    <location>
        <begin position="6"/>
        <end position="218"/>
    </location>
</feature>
<dbReference type="InterPro" id="IPR008040">
    <property type="entry name" value="Hydant_A_N"/>
</dbReference>
<accession>A0A0C2IR45</accession>
<dbReference type="GO" id="GO:0005829">
    <property type="term" value="C:cytosol"/>
    <property type="evidence" value="ECO:0007669"/>
    <property type="project" value="TreeGrafter"/>
</dbReference>
<organism evidence="6 7">
    <name type="scientific">Sporothrix brasiliensis 5110</name>
    <dbReference type="NCBI Taxonomy" id="1398154"/>
    <lineage>
        <taxon>Eukaryota</taxon>
        <taxon>Fungi</taxon>
        <taxon>Dikarya</taxon>
        <taxon>Ascomycota</taxon>
        <taxon>Pezizomycotina</taxon>
        <taxon>Sordariomycetes</taxon>
        <taxon>Sordariomycetidae</taxon>
        <taxon>Ophiostomatales</taxon>
        <taxon>Ophiostomataceae</taxon>
        <taxon>Sporothrix</taxon>
    </lineage>
</organism>
<dbReference type="GeneID" id="63677760"/>
<dbReference type="InterPro" id="IPR049517">
    <property type="entry name" value="ACX-like_C"/>
</dbReference>
<comment type="caution">
    <text evidence="6">The sequence shown here is derived from an EMBL/GenBank/DDBJ whole genome shotgun (WGS) entry which is preliminary data.</text>
</comment>
<dbReference type="Pfam" id="PF01968">
    <property type="entry name" value="Hydantoinase_A"/>
    <property type="match status" value="1"/>
</dbReference>
<feature type="domain" description="Hydantoinase B/oxoprolinase" evidence="3">
    <location>
        <begin position="755"/>
        <end position="1287"/>
    </location>
</feature>
<dbReference type="InterPro" id="IPR003692">
    <property type="entry name" value="Hydantoinase_B"/>
</dbReference>
<dbReference type="PANTHER" id="PTHR11365:SF2">
    <property type="entry name" value="5-OXOPROLINASE"/>
    <property type="match status" value="1"/>
</dbReference>
<dbReference type="Pfam" id="PF19278">
    <property type="entry name" value="Hydant_A_C"/>
    <property type="match status" value="1"/>
</dbReference>
<comment type="similarity">
    <text evidence="1">Belongs to the oxoprolinase family.</text>
</comment>
<keyword evidence="7" id="KW-1185">Reference proteome</keyword>
<evidence type="ECO:0000259" key="3">
    <source>
        <dbReference type="Pfam" id="PF02538"/>
    </source>
</evidence>
<gene>
    <name evidence="6" type="ORF">SPBR_04562</name>
</gene>
<dbReference type="GO" id="GO:0017168">
    <property type="term" value="F:5-oxoprolinase (ATP-hydrolyzing) activity"/>
    <property type="evidence" value="ECO:0007669"/>
    <property type="project" value="TreeGrafter"/>
</dbReference>
<feature type="domain" description="Hydantoinase A/oxoprolinase" evidence="2">
    <location>
        <begin position="237"/>
        <end position="536"/>
    </location>
</feature>
<feature type="domain" description="Acetophenone carboxylase-like C-terminal" evidence="5">
    <location>
        <begin position="552"/>
        <end position="734"/>
    </location>
</feature>
<evidence type="ECO:0000259" key="5">
    <source>
        <dbReference type="Pfam" id="PF19278"/>
    </source>
</evidence>
<evidence type="ECO:0000313" key="7">
    <source>
        <dbReference type="Proteomes" id="UP000031575"/>
    </source>
</evidence>
<evidence type="ECO:0000313" key="6">
    <source>
        <dbReference type="EMBL" id="KIH87502.1"/>
    </source>
</evidence>
<dbReference type="GO" id="GO:0006749">
    <property type="term" value="P:glutathione metabolic process"/>
    <property type="evidence" value="ECO:0007669"/>
    <property type="project" value="TreeGrafter"/>
</dbReference>
<dbReference type="HOGENOM" id="CLU_002157_0_1_1"/>
<evidence type="ECO:0000259" key="2">
    <source>
        <dbReference type="Pfam" id="PF01968"/>
    </source>
</evidence>
<proteinExistence type="inferred from homology"/>
<dbReference type="Pfam" id="PF02538">
    <property type="entry name" value="Hydantoinase_B"/>
    <property type="match status" value="1"/>
</dbReference>
<sequence>MKGIQIAIDRGGTFTDVHAIVPGRPDDIVIKLLSVDPQNYPDAPTEGIRRVLEQALGQPVPRGQPIDVSAVASIRMGTTVATNALLERKGERSALLITKGFRDLLVIGNQARPDIFDLTVAKPGVLYEKVVEIDERVTLEGFTEDPEKTIIDPASDPALVIGLSKEVVRVMTKPDLAAVRTVIQGLYDDGFRSLSVCFMHSYTFPDHELAVARIAEDMGMSVSVSSLLQPMIKMVPRGQSATADAYLTPLIKTYLDNFRRGFVGELEDASTTRCDVMQSDGGLVSFRKFSGLRAILSGPAGGVVGYAQTSYDPRSAKPIIGFDMGGTSTDVSRYAGSYEHIFETTTAGIALQTPQLDINTVAAGGGSRLFWSNGLFKVGPESAGAHPGPACYRKGGPLTVTDANLFLGRLVPEYFPKIFGKNEDQPLDVEVTRTLFEEMKAEVNSGLPVGTAKLTAEEVALGFLRVANESMCRPIRTLTEARGHDAAHHDLAVFGGAGGQHACSIAAALGIRRVVLHRFSSILSAYGMALADIVADVQAPLACVFSEDNLPQIKATAAELRVKAEAELFDQGLAVNDTRAQYELFLHMHYEGSDTLIMIPQAAGADDDDDDWAFADTFIERHRQEFGFTMPRDVFVGDVRIRAVGKSSAGASATVAAQEMERVARRPASASAVQMAKPVYFEGGLGWQQTPVYLLTSLREGEQVAGPAMIIDNTQTIVVAPNAVVTALAEHVVVDIDVAGSRQQGPAGAGGPVLDPVQLSVFGHRFMGIAEQMGRTLQKTSVSTNIKERLDFSCALFSEDGKLVANAPHVPVHLGSMQYAVLWQHEHWKGKLKEGDVLVSNHPICGGTHLPDITVITPFFENGKIVFYVASRGHHADIGGISAGSLPPNSTELWQEGAAIESVKLVEGGAFNEAAMREHLLVRPAQYPGCSGARNLFDNLADLRAQTGANQKGIHLIGQLVKEYGLETVLFYMRAIQDNAEIAVRRLLKETFTRFGGRPMAATEFMDDGSPIKLKITIDGDAGTADFDFTGTGPEVYGSTNAPTSVTYSAIIYVLRCLVKEDIPLNQGCLTPINVIMPPRTILSPSAEAAVVGGNCVTSQRVTDVILRCFDVCAASQGCLNNLTFGKSSRLDADTGTYTPGYGYYETIAGGAGAGPGWHGTDGVHVHMTNTRITDAEIFERRYPCLLREFSLRQGSGGAGAFRGGEGCVRDIEFRQPLSAAILSDRRVHPPYGMRGGQPGAVGVNLFIKKMPNGEDRVINLGPKNSIQAAVGDRMVILTPGGGGWGHAADAADPGGAGYSNGSISVVSGGGAPFVRGTGSVAAFQSMQNSN</sequence>
<dbReference type="Pfam" id="PF05378">
    <property type="entry name" value="Hydant_A_N"/>
    <property type="match status" value="1"/>
</dbReference>
<name>A0A0C2IR45_9PEZI</name>
<dbReference type="OrthoDB" id="3643at2759"/>